<keyword evidence="3" id="KW-1185">Reference proteome</keyword>
<reference evidence="2 3" key="1">
    <citation type="journal article" date="2018" name="Front. Plant Sci.">
        <title>Red Clover (Trifolium pratense) and Zigzag Clover (T. medium) - A Picture of Genomic Similarities and Differences.</title>
        <authorList>
            <person name="Dluhosova J."/>
            <person name="Istvanek J."/>
            <person name="Nedelnik J."/>
            <person name="Repkova J."/>
        </authorList>
    </citation>
    <scope>NUCLEOTIDE SEQUENCE [LARGE SCALE GENOMIC DNA]</scope>
    <source>
        <strain evidence="3">cv. 10/8</strain>
        <tissue evidence="2">Leaf</tissue>
    </source>
</reference>
<dbReference type="Proteomes" id="UP000265520">
    <property type="component" value="Unassembled WGS sequence"/>
</dbReference>
<accession>A0A392PWC0</accession>
<proteinExistence type="predicted"/>
<evidence type="ECO:0000313" key="2">
    <source>
        <dbReference type="EMBL" id="MCI15952.1"/>
    </source>
</evidence>
<evidence type="ECO:0000256" key="1">
    <source>
        <dbReference type="SAM" id="MobiDB-lite"/>
    </source>
</evidence>
<protein>
    <submittedName>
        <fullName evidence="2">NF-X1-type zinc finger protein NFXL1-like</fullName>
    </submittedName>
</protein>
<feature type="non-terminal residue" evidence="2">
    <location>
        <position position="1"/>
    </location>
</feature>
<evidence type="ECO:0000313" key="3">
    <source>
        <dbReference type="Proteomes" id="UP000265520"/>
    </source>
</evidence>
<comment type="caution">
    <text evidence="2">The sequence shown here is derived from an EMBL/GenBank/DDBJ whole genome shotgun (WGS) entry which is preliminary data.</text>
</comment>
<feature type="region of interest" description="Disordered" evidence="1">
    <location>
        <begin position="70"/>
        <end position="93"/>
    </location>
</feature>
<organism evidence="2 3">
    <name type="scientific">Trifolium medium</name>
    <dbReference type="NCBI Taxonomy" id="97028"/>
    <lineage>
        <taxon>Eukaryota</taxon>
        <taxon>Viridiplantae</taxon>
        <taxon>Streptophyta</taxon>
        <taxon>Embryophyta</taxon>
        <taxon>Tracheophyta</taxon>
        <taxon>Spermatophyta</taxon>
        <taxon>Magnoliopsida</taxon>
        <taxon>eudicotyledons</taxon>
        <taxon>Gunneridae</taxon>
        <taxon>Pentapetalae</taxon>
        <taxon>rosids</taxon>
        <taxon>fabids</taxon>
        <taxon>Fabales</taxon>
        <taxon>Fabaceae</taxon>
        <taxon>Papilionoideae</taxon>
        <taxon>50 kb inversion clade</taxon>
        <taxon>NPAAA clade</taxon>
        <taxon>Hologalegina</taxon>
        <taxon>IRL clade</taxon>
        <taxon>Trifolieae</taxon>
        <taxon>Trifolium</taxon>
    </lineage>
</organism>
<sequence length="110" mass="12247">VVQESGWSEDYWGDEEWATSSTNIKSSVWKKEAPISTSSNPWSVLDQELSSSFSVLAVVKAETSSKKIESSDVTKLEPYDDGSNLEHQHGRAFDTSEVSNVVDDWEKACE</sequence>
<dbReference type="AlphaFoldDB" id="A0A392PWC0"/>
<name>A0A392PWC0_9FABA</name>
<dbReference type="EMBL" id="LXQA010098761">
    <property type="protein sequence ID" value="MCI15952.1"/>
    <property type="molecule type" value="Genomic_DNA"/>
</dbReference>